<organism evidence="2 3">
    <name type="scientific">Sparassis crispa</name>
    <dbReference type="NCBI Taxonomy" id="139825"/>
    <lineage>
        <taxon>Eukaryota</taxon>
        <taxon>Fungi</taxon>
        <taxon>Dikarya</taxon>
        <taxon>Basidiomycota</taxon>
        <taxon>Agaricomycotina</taxon>
        <taxon>Agaricomycetes</taxon>
        <taxon>Polyporales</taxon>
        <taxon>Sparassidaceae</taxon>
        <taxon>Sparassis</taxon>
    </lineage>
</organism>
<dbReference type="AlphaFoldDB" id="A0A401H3K4"/>
<evidence type="ECO:0008006" key="4">
    <source>
        <dbReference type="Google" id="ProtNLM"/>
    </source>
</evidence>
<reference evidence="2 3" key="1">
    <citation type="journal article" date="2018" name="Sci. Rep.">
        <title>Genome sequence of the cauliflower mushroom Sparassis crispa (Hanabiratake) and its association with beneficial usage.</title>
        <authorList>
            <person name="Kiyama R."/>
            <person name="Furutani Y."/>
            <person name="Kawaguchi K."/>
            <person name="Nakanishi T."/>
        </authorList>
    </citation>
    <scope>NUCLEOTIDE SEQUENCE [LARGE SCALE GENOMIC DNA]</scope>
</reference>
<comment type="caution">
    <text evidence="2">The sequence shown here is derived from an EMBL/GenBank/DDBJ whole genome shotgun (WGS) entry which is preliminary data.</text>
</comment>
<protein>
    <recommendedName>
        <fullName evidence="4">G-protein coupled receptors family 1 profile domain-containing protein</fullName>
    </recommendedName>
</protein>
<keyword evidence="3" id="KW-1185">Reference proteome</keyword>
<evidence type="ECO:0000313" key="2">
    <source>
        <dbReference type="EMBL" id="GBE89025.1"/>
    </source>
</evidence>
<keyword evidence="1" id="KW-1133">Transmembrane helix</keyword>
<feature type="transmembrane region" description="Helical" evidence="1">
    <location>
        <begin position="177"/>
        <end position="201"/>
    </location>
</feature>
<dbReference type="RefSeq" id="XP_027619938.1">
    <property type="nucleotide sequence ID" value="XM_027764137.1"/>
</dbReference>
<evidence type="ECO:0000256" key="1">
    <source>
        <dbReference type="SAM" id="Phobius"/>
    </source>
</evidence>
<feature type="transmembrane region" description="Helical" evidence="1">
    <location>
        <begin position="54"/>
        <end position="73"/>
    </location>
</feature>
<feature type="transmembrane region" description="Helical" evidence="1">
    <location>
        <begin position="137"/>
        <end position="157"/>
    </location>
</feature>
<dbReference type="GeneID" id="38785942"/>
<feature type="transmembrane region" description="Helical" evidence="1">
    <location>
        <begin position="20"/>
        <end position="42"/>
    </location>
</feature>
<evidence type="ECO:0000313" key="3">
    <source>
        <dbReference type="Proteomes" id="UP000287166"/>
    </source>
</evidence>
<gene>
    <name evidence="2" type="ORF">SCP_1500270</name>
</gene>
<dbReference type="Proteomes" id="UP000287166">
    <property type="component" value="Unassembled WGS sequence"/>
</dbReference>
<feature type="transmembrane region" description="Helical" evidence="1">
    <location>
        <begin position="106"/>
        <end position="125"/>
    </location>
</feature>
<proteinExistence type="predicted"/>
<accession>A0A401H3K4</accession>
<name>A0A401H3K4_9APHY</name>
<dbReference type="InParanoid" id="A0A401H3K4"/>
<keyword evidence="1" id="KW-0472">Membrane</keyword>
<feature type="transmembrane region" description="Helical" evidence="1">
    <location>
        <begin position="247"/>
        <end position="269"/>
    </location>
</feature>
<sequence length="351" mass="38487">MSCPTHNNASTLELQLERANFIGTALSAVAYGTHITLFVMTLRYYLRPIGRRDWLSLAYSVLLLSLATAGLALELQWDIVVFIDHGNCPGGPFTFLSQDSGNPTNVAMTSIFIVMNWLVDALLLYRICSIFCHKWSAWFLSILLLVALIAVGCAFLPDLAALGLDLRAHVRNPRCVAFLALSLSLNVIISCLILIRVLYLYHGIWNSFTGPTTCTSLVAVLTTSETVYSILTVAVIIVLAVDSPVQAAFLPILGQLQAIPPVITILRLVKRRHQALVTPPSVLQFKPTRGPLSPIDNDSGTISFPISFESTGPCHPPFEPEARVDLEAGKYDAHMDYLDSTLPHPLKVHIV</sequence>
<dbReference type="EMBL" id="BFAD01000015">
    <property type="protein sequence ID" value="GBE89025.1"/>
    <property type="molecule type" value="Genomic_DNA"/>
</dbReference>
<dbReference type="OrthoDB" id="2905268at2759"/>
<feature type="transmembrane region" description="Helical" evidence="1">
    <location>
        <begin position="213"/>
        <end position="241"/>
    </location>
</feature>
<keyword evidence="1" id="KW-0812">Transmembrane</keyword>